<accession>A0AAV9SMR5</accession>
<evidence type="ECO:0000313" key="1">
    <source>
        <dbReference type="EMBL" id="KAK5622195.1"/>
    </source>
</evidence>
<comment type="caution">
    <text evidence="1">The sequence shown here is derived from an EMBL/GenBank/DDBJ whole genome shotgun (WGS) entry which is preliminary data.</text>
</comment>
<keyword evidence="2" id="KW-1185">Reference proteome</keyword>
<reference evidence="1 2" key="1">
    <citation type="submission" date="2021-06" db="EMBL/GenBank/DDBJ databases">
        <authorList>
            <person name="Palmer J.M."/>
        </authorList>
    </citation>
    <scope>NUCLEOTIDE SEQUENCE [LARGE SCALE GENOMIC DNA]</scope>
    <source>
        <strain evidence="1 2">MEX-2019</strain>
        <tissue evidence="1">Muscle</tissue>
    </source>
</reference>
<organism evidence="1 2">
    <name type="scientific">Crenichthys baileyi</name>
    <name type="common">White River springfish</name>
    <dbReference type="NCBI Taxonomy" id="28760"/>
    <lineage>
        <taxon>Eukaryota</taxon>
        <taxon>Metazoa</taxon>
        <taxon>Chordata</taxon>
        <taxon>Craniata</taxon>
        <taxon>Vertebrata</taxon>
        <taxon>Euteleostomi</taxon>
        <taxon>Actinopterygii</taxon>
        <taxon>Neopterygii</taxon>
        <taxon>Teleostei</taxon>
        <taxon>Neoteleostei</taxon>
        <taxon>Acanthomorphata</taxon>
        <taxon>Ovalentaria</taxon>
        <taxon>Atherinomorphae</taxon>
        <taxon>Cyprinodontiformes</taxon>
        <taxon>Goodeidae</taxon>
        <taxon>Crenichthys</taxon>
    </lineage>
</organism>
<dbReference type="EMBL" id="JAHHUM010000170">
    <property type="protein sequence ID" value="KAK5622195.1"/>
    <property type="molecule type" value="Genomic_DNA"/>
</dbReference>
<dbReference type="Proteomes" id="UP001311232">
    <property type="component" value="Unassembled WGS sequence"/>
</dbReference>
<sequence>MEDSFGILTSQWRWYCRVVDIRTEVVDLCVKATCVLHNFMRASAGDEPPAVRGPAAAQLPLHGLGRVAANNSSTEARRVRDTLKEYFMAEVAVPWQPTA</sequence>
<protein>
    <recommendedName>
        <fullName evidence="3">DDE Tnp4 domain-containing protein</fullName>
    </recommendedName>
</protein>
<name>A0AAV9SMR5_9TELE</name>
<gene>
    <name evidence="1" type="ORF">CRENBAI_008208</name>
</gene>
<dbReference type="AlphaFoldDB" id="A0AAV9SMR5"/>
<evidence type="ECO:0008006" key="3">
    <source>
        <dbReference type="Google" id="ProtNLM"/>
    </source>
</evidence>
<evidence type="ECO:0000313" key="2">
    <source>
        <dbReference type="Proteomes" id="UP001311232"/>
    </source>
</evidence>
<proteinExistence type="predicted"/>